<evidence type="ECO:0000313" key="1">
    <source>
        <dbReference type="EMBL" id="MDX8440662.1"/>
    </source>
</evidence>
<dbReference type="EMBL" id="JAVIIS010000016">
    <property type="protein sequence ID" value="MDX8440662.1"/>
    <property type="molecule type" value="Genomic_DNA"/>
</dbReference>
<sequence>MTAEYLNHKLECPFCGVIRLQIPADAQPATPIHCAECGKYLGTWDELQTDFEQQGGTEGIFRLDRGRILKLDSSK</sequence>
<protein>
    <submittedName>
        <fullName evidence="1">Uncharacterized protein</fullName>
    </submittedName>
</protein>
<dbReference type="RefSeq" id="WP_320214587.1">
    <property type="nucleotide sequence ID" value="NZ_JAVIIS010000016.1"/>
</dbReference>
<accession>A0ABU4X0E6</accession>
<keyword evidence="2" id="KW-1185">Reference proteome</keyword>
<organism evidence="1 2">
    <name type="scientific">Mesorhizobium australafricanum</name>
    <dbReference type="NCBI Taxonomy" id="3072311"/>
    <lineage>
        <taxon>Bacteria</taxon>
        <taxon>Pseudomonadati</taxon>
        <taxon>Pseudomonadota</taxon>
        <taxon>Alphaproteobacteria</taxon>
        <taxon>Hyphomicrobiales</taxon>
        <taxon>Phyllobacteriaceae</taxon>
        <taxon>Mesorhizobium</taxon>
    </lineage>
</organism>
<evidence type="ECO:0000313" key="2">
    <source>
        <dbReference type="Proteomes" id="UP001272097"/>
    </source>
</evidence>
<dbReference type="Proteomes" id="UP001272097">
    <property type="component" value="Unassembled WGS sequence"/>
</dbReference>
<proteinExistence type="predicted"/>
<name>A0ABU4X0E6_9HYPH</name>
<reference evidence="1 2" key="1">
    <citation type="submission" date="2023-08" db="EMBL/GenBank/DDBJ databases">
        <title>Implementing the SeqCode for naming new Mesorhizobium species isolated from Vachellia karroo root nodules.</title>
        <authorList>
            <person name="Van Lill M."/>
        </authorList>
    </citation>
    <scope>NUCLEOTIDE SEQUENCE [LARGE SCALE GENOMIC DNA]</scope>
    <source>
        <strain evidence="1 2">VK3E</strain>
    </source>
</reference>
<comment type="caution">
    <text evidence="1">The sequence shown here is derived from an EMBL/GenBank/DDBJ whole genome shotgun (WGS) entry which is preliminary data.</text>
</comment>
<gene>
    <name evidence="1" type="ORF">RFM51_13760</name>
</gene>